<keyword evidence="2 6" id="KW-0812">Transmembrane</keyword>
<evidence type="ECO:0000256" key="2">
    <source>
        <dbReference type="ARBA" id="ARBA00022692"/>
    </source>
</evidence>
<feature type="transmembrane region" description="Helical" evidence="6">
    <location>
        <begin position="141"/>
        <end position="168"/>
    </location>
</feature>
<dbReference type="InterPro" id="IPR052337">
    <property type="entry name" value="SAT4-like"/>
</dbReference>
<accession>A0A8J2I4F2</accession>
<keyword evidence="9" id="KW-1185">Reference proteome</keyword>
<evidence type="ECO:0000256" key="5">
    <source>
        <dbReference type="ARBA" id="ARBA00038359"/>
    </source>
</evidence>
<dbReference type="PANTHER" id="PTHR33048:SF47">
    <property type="entry name" value="INTEGRAL MEMBRANE PROTEIN-RELATED"/>
    <property type="match status" value="1"/>
</dbReference>
<proteinExistence type="inferred from homology"/>
<protein>
    <recommendedName>
        <fullName evidence="7">Rhodopsin domain-containing protein</fullName>
    </recommendedName>
</protein>
<dbReference type="PANTHER" id="PTHR33048">
    <property type="entry name" value="PTH11-LIKE INTEGRAL MEMBRANE PROTEIN (AFU_ORTHOLOGUE AFUA_5G11245)"/>
    <property type="match status" value="1"/>
</dbReference>
<feature type="transmembrane region" description="Helical" evidence="6">
    <location>
        <begin position="24"/>
        <end position="44"/>
    </location>
</feature>
<feature type="domain" description="Rhodopsin" evidence="7">
    <location>
        <begin position="64"/>
        <end position="241"/>
    </location>
</feature>
<dbReference type="OrthoDB" id="3934549at2759"/>
<evidence type="ECO:0000256" key="6">
    <source>
        <dbReference type="SAM" id="Phobius"/>
    </source>
</evidence>
<dbReference type="AlphaFoldDB" id="A0A8J2I4F2"/>
<comment type="similarity">
    <text evidence="5">Belongs to the SAT4 family.</text>
</comment>
<feature type="transmembrane region" description="Helical" evidence="6">
    <location>
        <begin position="99"/>
        <end position="121"/>
    </location>
</feature>
<evidence type="ECO:0000259" key="7">
    <source>
        <dbReference type="Pfam" id="PF20684"/>
    </source>
</evidence>
<name>A0A8J2I4F2_9PLEO</name>
<evidence type="ECO:0000256" key="4">
    <source>
        <dbReference type="ARBA" id="ARBA00023136"/>
    </source>
</evidence>
<organism evidence="8 9">
    <name type="scientific">Alternaria atra</name>
    <dbReference type="NCBI Taxonomy" id="119953"/>
    <lineage>
        <taxon>Eukaryota</taxon>
        <taxon>Fungi</taxon>
        <taxon>Dikarya</taxon>
        <taxon>Ascomycota</taxon>
        <taxon>Pezizomycotina</taxon>
        <taxon>Dothideomycetes</taxon>
        <taxon>Pleosporomycetidae</taxon>
        <taxon>Pleosporales</taxon>
        <taxon>Pleosporineae</taxon>
        <taxon>Pleosporaceae</taxon>
        <taxon>Alternaria</taxon>
        <taxon>Alternaria sect. Ulocladioides</taxon>
    </lineage>
</organism>
<comment type="subcellular location">
    <subcellularLocation>
        <location evidence="1">Membrane</location>
        <topology evidence="1">Multi-pass membrane protein</topology>
    </subcellularLocation>
</comment>
<evidence type="ECO:0000313" key="9">
    <source>
        <dbReference type="Proteomes" id="UP000676310"/>
    </source>
</evidence>
<evidence type="ECO:0000313" key="8">
    <source>
        <dbReference type="EMBL" id="CAG5158623.1"/>
    </source>
</evidence>
<dbReference type="GO" id="GO:0016020">
    <property type="term" value="C:membrane"/>
    <property type="evidence" value="ECO:0007669"/>
    <property type="project" value="UniProtKB-SubCell"/>
</dbReference>
<feature type="transmembrane region" description="Helical" evidence="6">
    <location>
        <begin position="64"/>
        <end position="87"/>
    </location>
</feature>
<dbReference type="Proteomes" id="UP000676310">
    <property type="component" value="Unassembled WGS sequence"/>
</dbReference>
<dbReference type="InterPro" id="IPR049326">
    <property type="entry name" value="Rhodopsin_dom_fungi"/>
</dbReference>
<feature type="transmembrane region" description="Helical" evidence="6">
    <location>
        <begin position="180"/>
        <end position="201"/>
    </location>
</feature>
<sequence>MAAPTQADIEYMLMHQDDDRRPNYIAANAIIIGLAILAVVLRFVSRTLAGVRLGLDDYTICASLWALVAETFYNVSIMTTKISILALYNRIFPFRWFKLSIYGLGAFIIAYSVPQMFGTIFQCVPIHSKWTPGVVPKCINYVAMIVACGVINIVTDFIMLGLPIFPLWSLQVSSHRKWALTFMFLIGGLVCIISIVRLFYAQHVATVDPTWDFVWPSTISGLECCSAIIAACVPTWRPLVNKIRHGVAAENTVPQPTKATNGAWSRSGGITVPLRRLLNSKRSNISVTSDDSHDARLYNELRRNNDFEARIETAPDNEWPQSHASKKNILVTHSFTSQST</sequence>
<reference evidence="8" key="1">
    <citation type="submission" date="2021-05" db="EMBL/GenBank/DDBJ databases">
        <authorList>
            <person name="Stam R."/>
        </authorList>
    </citation>
    <scope>NUCLEOTIDE SEQUENCE</scope>
    <source>
        <strain evidence="8">CS162</strain>
    </source>
</reference>
<keyword evidence="4 6" id="KW-0472">Membrane</keyword>
<gene>
    <name evidence="8" type="ORF">ALTATR162_LOCUS5172</name>
</gene>
<dbReference type="EMBL" id="CAJRGZ010000019">
    <property type="protein sequence ID" value="CAG5158623.1"/>
    <property type="molecule type" value="Genomic_DNA"/>
</dbReference>
<comment type="caution">
    <text evidence="8">The sequence shown here is derived from an EMBL/GenBank/DDBJ whole genome shotgun (WGS) entry which is preliminary data.</text>
</comment>
<dbReference type="RefSeq" id="XP_043168725.1">
    <property type="nucleotide sequence ID" value="XM_043312790.1"/>
</dbReference>
<evidence type="ECO:0000256" key="3">
    <source>
        <dbReference type="ARBA" id="ARBA00022989"/>
    </source>
</evidence>
<evidence type="ECO:0000256" key="1">
    <source>
        <dbReference type="ARBA" id="ARBA00004141"/>
    </source>
</evidence>
<keyword evidence="3 6" id="KW-1133">Transmembrane helix</keyword>
<dbReference type="GeneID" id="67016921"/>
<dbReference type="Pfam" id="PF20684">
    <property type="entry name" value="Fung_rhodopsin"/>
    <property type="match status" value="1"/>
</dbReference>